<dbReference type="PANTHER" id="PTHR43899">
    <property type="entry name" value="RH59310P"/>
    <property type="match status" value="1"/>
</dbReference>
<dbReference type="EMBL" id="CM000606">
    <property type="protein sequence ID" value="EEC50520.1"/>
    <property type="molecule type" value="Genomic_DNA"/>
</dbReference>
<evidence type="ECO:0000313" key="5">
    <source>
        <dbReference type="EMBL" id="EEC50520.1"/>
    </source>
</evidence>
<dbReference type="GeneID" id="7197460"/>
<protein>
    <submittedName>
        <fullName evidence="5">Short-chain dehydrogenase/reductase acting with NAD or NADP as acceptor</fullName>
        <ecNumber evidence="5">1.1.1.-</ecNumber>
    </submittedName>
</protein>
<dbReference type="InterPro" id="IPR036291">
    <property type="entry name" value="NAD(P)-bd_dom_sf"/>
</dbReference>
<dbReference type="CDD" id="cd05356">
    <property type="entry name" value="17beta-HSD1_like_SDR_c"/>
    <property type="match status" value="1"/>
</dbReference>
<dbReference type="PRINTS" id="PR00080">
    <property type="entry name" value="SDRFAMILY"/>
</dbReference>
<name>B7FSQ7_PHATC</name>
<accession>B7FSQ7</accession>
<dbReference type="FunFam" id="3.40.50.720:FF:000137">
    <property type="entry name" value="Hydroxysteroid (17-beta) dehydrogenase 3"/>
    <property type="match status" value="1"/>
</dbReference>
<evidence type="ECO:0000256" key="3">
    <source>
        <dbReference type="ARBA" id="ARBA00023002"/>
    </source>
</evidence>
<sequence length="327" mass="35854">MESLNVWITGVYEAGPVIGGLAALGSLVAISLGAQTLSFVYKSFIRPGKDLKKLGKWAVITGATDGIGKAYAMALAKKGMNIVLVSRTEAKLMDVKSEIQGKYNGIEVQHVVCDYSNFDKAAQDKVQKSLEGLEIGILINNVGVSYRYPQFFHELTDDEVRALLMMNIDSTVWMTRIVLPGMLDRKKGAIINISSGSALYTLPLLAEYSGAKSFIEKFSRALNAEYSAKGVTCQCQVPFYVATKLAKMRKSLTVPTPSEFAAMGVRWIGYADALVQPFWLHGLQAWVMFQLPEVVIAKGIMAMHLAIRKKGLKKDAKIAEDAMNKTK</sequence>
<dbReference type="PIRSF" id="PIRSF000126">
    <property type="entry name" value="11-beta-HSD1"/>
    <property type="match status" value="1"/>
</dbReference>
<dbReference type="PRINTS" id="PR00081">
    <property type="entry name" value="GDHRDH"/>
</dbReference>
<proteinExistence type="inferred from homology"/>
<dbReference type="Pfam" id="PF00106">
    <property type="entry name" value="adh_short"/>
    <property type="match status" value="1"/>
</dbReference>
<dbReference type="STRING" id="556484.B7FSQ7"/>
<evidence type="ECO:0000256" key="4">
    <source>
        <dbReference type="RuleBase" id="RU000363"/>
    </source>
</evidence>
<dbReference type="InterPro" id="IPR002347">
    <property type="entry name" value="SDR_fam"/>
</dbReference>
<dbReference type="KEGG" id="pti:PHATRDRAFT_25360"/>
<reference evidence="6" key="2">
    <citation type="submission" date="2008-08" db="EMBL/GenBank/DDBJ databases">
        <authorList>
            <consortium name="Diatom Consortium"/>
            <person name="Grigoriev I."/>
            <person name="Grimwood J."/>
            <person name="Kuo A."/>
            <person name="Otillar R.P."/>
            <person name="Salamov A."/>
            <person name="Detter J.C."/>
            <person name="Lindquist E."/>
            <person name="Shapiro H."/>
            <person name="Lucas S."/>
            <person name="Glavina del Rio T."/>
            <person name="Pitluck S."/>
            <person name="Rokhsar D."/>
            <person name="Bowler C."/>
        </authorList>
    </citation>
    <scope>GENOME REANNOTATION</scope>
    <source>
        <strain evidence="6">CCAP 1055/1</strain>
    </source>
</reference>
<dbReference type="EC" id="1.1.1.-" evidence="5"/>
<dbReference type="Proteomes" id="UP000000759">
    <property type="component" value="Chromosome 2"/>
</dbReference>
<reference evidence="5 6" key="1">
    <citation type="journal article" date="2008" name="Nature">
        <title>The Phaeodactylum genome reveals the evolutionary history of diatom genomes.</title>
        <authorList>
            <person name="Bowler C."/>
            <person name="Allen A.E."/>
            <person name="Badger J.H."/>
            <person name="Grimwood J."/>
            <person name="Jabbari K."/>
            <person name="Kuo A."/>
            <person name="Maheswari U."/>
            <person name="Martens C."/>
            <person name="Maumus F."/>
            <person name="Otillar R.P."/>
            <person name="Rayko E."/>
            <person name="Salamov A."/>
            <person name="Vandepoele K."/>
            <person name="Beszteri B."/>
            <person name="Gruber A."/>
            <person name="Heijde M."/>
            <person name="Katinka M."/>
            <person name="Mock T."/>
            <person name="Valentin K."/>
            <person name="Verret F."/>
            <person name="Berges J.A."/>
            <person name="Brownlee C."/>
            <person name="Cadoret J.P."/>
            <person name="Chiovitti A."/>
            <person name="Choi C.J."/>
            <person name="Coesel S."/>
            <person name="De Martino A."/>
            <person name="Detter J.C."/>
            <person name="Durkin C."/>
            <person name="Falciatore A."/>
            <person name="Fournet J."/>
            <person name="Haruta M."/>
            <person name="Huysman M.J."/>
            <person name="Jenkins B.D."/>
            <person name="Jiroutova K."/>
            <person name="Jorgensen R.E."/>
            <person name="Joubert Y."/>
            <person name="Kaplan A."/>
            <person name="Kroger N."/>
            <person name="Kroth P.G."/>
            <person name="La Roche J."/>
            <person name="Lindquist E."/>
            <person name="Lommer M."/>
            <person name="Martin-Jezequel V."/>
            <person name="Lopez P.J."/>
            <person name="Lucas S."/>
            <person name="Mangogna M."/>
            <person name="McGinnis K."/>
            <person name="Medlin L.K."/>
            <person name="Montsant A."/>
            <person name="Oudot-Le Secq M.P."/>
            <person name="Napoli C."/>
            <person name="Obornik M."/>
            <person name="Parker M.S."/>
            <person name="Petit J.L."/>
            <person name="Porcel B.M."/>
            <person name="Poulsen N."/>
            <person name="Robison M."/>
            <person name="Rychlewski L."/>
            <person name="Rynearson T.A."/>
            <person name="Schmutz J."/>
            <person name="Shapiro H."/>
            <person name="Siaut M."/>
            <person name="Stanley M."/>
            <person name="Sussman M.R."/>
            <person name="Taylor A.R."/>
            <person name="Vardi A."/>
            <person name="von Dassow P."/>
            <person name="Vyverman W."/>
            <person name="Willis A."/>
            <person name="Wyrwicz L.S."/>
            <person name="Rokhsar D.S."/>
            <person name="Weissenbach J."/>
            <person name="Armbrust E.V."/>
            <person name="Green B.R."/>
            <person name="Van de Peer Y."/>
            <person name="Grigoriev I.V."/>
        </authorList>
    </citation>
    <scope>NUCLEOTIDE SEQUENCE [LARGE SCALE GENOMIC DNA]</scope>
    <source>
        <strain evidence="5 6">CCAP 1055/1</strain>
    </source>
</reference>
<dbReference type="AlphaFoldDB" id="B7FSQ7"/>
<evidence type="ECO:0000256" key="2">
    <source>
        <dbReference type="ARBA" id="ARBA00022857"/>
    </source>
</evidence>
<keyword evidence="6" id="KW-1185">Reference proteome</keyword>
<evidence type="ECO:0000313" key="6">
    <source>
        <dbReference type="Proteomes" id="UP000000759"/>
    </source>
</evidence>
<keyword evidence="3 5" id="KW-0560">Oxidoreductase</keyword>
<organism evidence="5 6">
    <name type="scientific">Phaeodactylum tricornutum (strain CCAP 1055/1)</name>
    <dbReference type="NCBI Taxonomy" id="556484"/>
    <lineage>
        <taxon>Eukaryota</taxon>
        <taxon>Sar</taxon>
        <taxon>Stramenopiles</taxon>
        <taxon>Ochrophyta</taxon>
        <taxon>Bacillariophyta</taxon>
        <taxon>Bacillariophyceae</taxon>
        <taxon>Bacillariophycidae</taxon>
        <taxon>Naviculales</taxon>
        <taxon>Phaeodactylaceae</taxon>
        <taxon>Phaeodactylum</taxon>
    </lineage>
</organism>
<dbReference type="eggNOG" id="ENOG502QRPU">
    <property type="taxonomic scope" value="Eukaryota"/>
</dbReference>
<gene>
    <name evidence="5" type="ORF">PHATRDRAFT_25360</name>
</gene>
<dbReference type="PANTHER" id="PTHR43899:SF13">
    <property type="entry name" value="RH59310P"/>
    <property type="match status" value="1"/>
</dbReference>
<dbReference type="InParanoid" id="B7FSQ7"/>
<dbReference type="FunCoup" id="B7FSQ7">
    <property type="interactions" value="80"/>
</dbReference>
<dbReference type="OMA" id="LVAPGMM"/>
<dbReference type="HOGENOM" id="CLU_010194_38_0_1"/>
<dbReference type="GO" id="GO:0016491">
    <property type="term" value="F:oxidoreductase activity"/>
    <property type="evidence" value="ECO:0007669"/>
    <property type="project" value="UniProtKB-KW"/>
</dbReference>
<dbReference type="OrthoDB" id="1393670at2759"/>
<keyword evidence="2" id="KW-0521">NADP</keyword>
<dbReference type="RefSeq" id="XP_002177706.1">
    <property type="nucleotide sequence ID" value="XM_002177670.1"/>
</dbReference>
<dbReference type="Gene3D" id="3.40.50.720">
    <property type="entry name" value="NAD(P)-binding Rossmann-like Domain"/>
    <property type="match status" value="1"/>
</dbReference>
<dbReference type="SUPFAM" id="SSF51735">
    <property type="entry name" value="NAD(P)-binding Rossmann-fold domains"/>
    <property type="match status" value="1"/>
</dbReference>
<dbReference type="PaxDb" id="2850-Phatr25360"/>
<dbReference type="InterPro" id="IPR051019">
    <property type="entry name" value="VLCFA-Steroid_DH"/>
</dbReference>
<comment type="similarity">
    <text evidence="1 4">Belongs to the short-chain dehydrogenases/reductases (SDR) family.</text>
</comment>
<evidence type="ECO:0000256" key="1">
    <source>
        <dbReference type="ARBA" id="ARBA00006484"/>
    </source>
</evidence>